<dbReference type="AlphaFoldDB" id="A0A1G7AP76"/>
<sequence>MSTLSIGWTQADAHRSLTRFRRLLAVNLALQSLVALLCVLAPSCGAWITGIEPSLARPLLPVWGGLVLLVSALQVLAWLDPVRQRFQVAIALAGRVLMALIYLCLGWQFWRFAIFDAGFALALGMLFHRALIAEIQTRT</sequence>
<gene>
    <name evidence="2" type="ORF">SAMN04488105_101293</name>
</gene>
<dbReference type="RefSeq" id="WP_165617000.1">
    <property type="nucleotide sequence ID" value="NZ_FNAV01000001.1"/>
</dbReference>
<accession>A0A1G7AP76</accession>
<proteinExistence type="predicted"/>
<reference evidence="3" key="1">
    <citation type="submission" date="2016-10" db="EMBL/GenBank/DDBJ databases">
        <authorList>
            <person name="Varghese N."/>
            <person name="Submissions S."/>
        </authorList>
    </citation>
    <scope>NUCLEOTIDE SEQUENCE [LARGE SCALE GENOMIC DNA]</scope>
    <source>
        <strain evidence="3">DSM 10146</strain>
    </source>
</reference>
<keyword evidence="1" id="KW-0472">Membrane</keyword>
<evidence type="ECO:0000313" key="2">
    <source>
        <dbReference type="EMBL" id="SDE16678.1"/>
    </source>
</evidence>
<evidence type="ECO:0000256" key="1">
    <source>
        <dbReference type="SAM" id="Phobius"/>
    </source>
</evidence>
<feature type="transmembrane region" description="Helical" evidence="1">
    <location>
        <begin position="109"/>
        <end position="128"/>
    </location>
</feature>
<keyword evidence="3" id="KW-1185">Reference proteome</keyword>
<name>A0A1G7AP76_9RHOB</name>
<keyword evidence="1" id="KW-0812">Transmembrane</keyword>
<evidence type="ECO:0000313" key="3">
    <source>
        <dbReference type="Proteomes" id="UP000198994"/>
    </source>
</evidence>
<dbReference type="STRING" id="282683.SAMN04488105_101293"/>
<organism evidence="2 3">
    <name type="scientific">Salipiger thiooxidans</name>
    <dbReference type="NCBI Taxonomy" id="282683"/>
    <lineage>
        <taxon>Bacteria</taxon>
        <taxon>Pseudomonadati</taxon>
        <taxon>Pseudomonadota</taxon>
        <taxon>Alphaproteobacteria</taxon>
        <taxon>Rhodobacterales</taxon>
        <taxon>Roseobacteraceae</taxon>
        <taxon>Salipiger</taxon>
    </lineage>
</organism>
<feature type="transmembrane region" description="Helical" evidence="1">
    <location>
        <begin position="60"/>
        <end position="79"/>
    </location>
</feature>
<keyword evidence="1" id="KW-1133">Transmembrane helix</keyword>
<protein>
    <submittedName>
        <fullName evidence="2">Uncharacterized protein</fullName>
    </submittedName>
</protein>
<feature type="transmembrane region" description="Helical" evidence="1">
    <location>
        <begin position="86"/>
        <end position="103"/>
    </location>
</feature>
<feature type="transmembrane region" description="Helical" evidence="1">
    <location>
        <begin position="24"/>
        <end position="48"/>
    </location>
</feature>
<dbReference type="EMBL" id="FNAV01000001">
    <property type="protein sequence ID" value="SDE16678.1"/>
    <property type="molecule type" value="Genomic_DNA"/>
</dbReference>
<dbReference type="Proteomes" id="UP000198994">
    <property type="component" value="Unassembled WGS sequence"/>
</dbReference>